<dbReference type="Proteomes" id="UP000015102">
    <property type="component" value="Unassembled WGS sequence"/>
</dbReference>
<evidence type="ECO:0000313" key="1">
    <source>
        <dbReference type="EnsemblMetazoa" id="MESCA003868-PA"/>
    </source>
</evidence>
<dbReference type="PANTHER" id="PTHR23279">
    <property type="entry name" value="DEFECTIVE PROBOSCIS EXTENSION RESPONSE DPR -RELATED"/>
    <property type="match status" value="1"/>
</dbReference>
<dbReference type="InterPro" id="IPR036179">
    <property type="entry name" value="Ig-like_dom_sf"/>
</dbReference>
<sequence>MTQSNFISQIEKLKGCENLDSWKFAVEAYYQMEGLWKAVAWLRVDTQTILTIQNHVITKNQRVGITYAEHKTWQLKIKDIKESDRGWYMCQINTDPMKSQMGYLDVV</sequence>
<dbReference type="EMBL" id="CAQQ02172292">
    <property type="status" value="NOT_ANNOTATED_CDS"/>
    <property type="molecule type" value="Genomic_DNA"/>
</dbReference>
<accession>T1GK53</accession>
<name>T1GK53_MEGSC</name>
<dbReference type="Gene3D" id="2.60.40.10">
    <property type="entry name" value="Immunoglobulins"/>
    <property type="match status" value="1"/>
</dbReference>
<dbReference type="SUPFAM" id="SSF48726">
    <property type="entry name" value="Immunoglobulin"/>
    <property type="match status" value="1"/>
</dbReference>
<reference evidence="2" key="1">
    <citation type="submission" date="2013-02" db="EMBL/GenBank/DDBJ databases">
        <authorList>
            <person name="Hughes D."/>
        </authorList>
    </citation>
    <scope>NUCLEOTIDE SEQUENCE</scope>
    <source>
        <strain>Durham</strain>
        <strain evidence="2">NC isolate 2 -- Noor lab</strain>
    </source>
</reference>
<organism evidence="1 2">
    <name type="scientific">Megaselia scalaris</name>
    <name type="common">Humpbacked fly</name>
    <name type="synonym">Phora scalaris</name>
    <dbReference type="NCBI Taxonomy" id="36166"/>
    <lineage>
        <taxon>Eukaryota</taxon>
        <taxon>Metazoa</taxon>
        <taxon>Ecdysozoa</taxon>
        <taxon>Arthropoda</taxon>
        <taxon>Hexapoda</taxon>
        <taxon>Insecta</taxon>
        <taxon>Pterygota</taxon>
        <taxon>Neoptera</taxon>
        <taxon>Endopterygota</taxon>
        <taxon>Diptera</taxon>
        <taxon>Brachycera</taxon>
        <taxon>Muscomorpha</taxon>
        <taxon>Platypezoidea</taxon>
        <taxon>Phoridae</taxon>
        <taxon>Megaseliini</taxon>
        <taxon>Megaselia</taxon>
    </lineage>
</organism>
<proteinExistence type="predicted"/>
<protein>
    <recommendedName>
        <fullName evidence="3">Immunoglobulin V-set domain-containing protein</fullName>
    </recommendedName>
</protein>
<dbReference type="GO" id="GO:0050808">
    <property type="term" value="P:synapse organization"/>
    <property type="evidence" value="ECO:0007669"/>
    <property type="project" value="TreeGrafter"/>
</dbReference>
<dbReference type="AlphaFoldDB" id="T1GK53"/>
<dbReference type="HOGENOM" id="CLU_2216484_0_0_1"/>
<dbReference type="PANTHER" id="PTHR23279:SF36">
    <property type="entry name" value="DEFECTIVE PROBOSCIS EXTENSION RESPONSE 9, ISOFORM A"/>
    <property type="match status" value="1"/>
</dbReference>
<dbReference type="EnsemblMetazoa" id="MESCA003868-RA">
    <property type="protein sequence ID" value="MESCA003868-PA"/>
    <property type="gene ID" value="MESCA003868"/>
</dbReference>
<evidence type="ECO:0000313" key="2">
    <source>
        <dbReference type="Proteomes" id="UP000015102"/>
    </source>
</evidence>
<keyword evidence="2" id="KW-1185">Reference proteome</keyword>
<dbReference type="OMA" id="VEAYYQM"/>
<dbReference type="InterPro" id="IPR013783">
    <property type="entry name" value="Ig-like_fold"/>
</dbReference>
<dbReference type="InterPro" id="IPR037448">
    <property type="entry name" value="Zig-8"/>
</dbReference>
<dbReference type="STRING" id="36166.T1GK53"/>
<dbReference type="GO" id="GO:0032589">
    <property type="term" value="C:neuron projection membrane"/>
    <property type="evidence" value="ECO:0007669"/>
    <property type="project" value="TreeGrafter"/>
</dbReference>
<reference evidence="1" key="2">
    <citation type="submission" date="2015-06" db="UniProtKB">
        <authorList>
            <consortium name="EnsemblMetazoa"/>
        </authorList>
    </citation>
    <scope>IDENTIFICATION</scope>
</reference>
<evidence type="ECO:0008006" key="3">
    <source>
        <dbReference type="Google" id="ProtNLM"/>
    </source>
</evidence>
<dbReference type="EMBL" id="CAQQ02172293">
    <property type="status" value="NOT_ANNOTATED_CDS"/>
    <property type="molecule type" value="Genomic_DNA"/>
</dbReference>